<dbReference type="OrthoDB" id="714059at2"/>
<keyword evidence="2" id="KW-1185">Reference proteome</keyword>
<proteinExistence type="predicted"/>
<dbReference type="Proteomes" id="UP000318815">
    <property type="component" value="Unassembled WGS sequence"/>
</dbReference>
<dbReference type="EMBL" id="VOHS01000042">
    <property type="protein sequence ID" value="TWV95113.1"/>
    <property type="molecule type" value="Genomic_DNA"/>
</dbReference>
<evidence type="ECO:0000313" key="2">
    <source>
        <dbReference type="Proteomes" id="UP000318815"/>
    </source>
</evidence>
<protein>
    <submittedName>
        <fullName evidence="1">Uncharacterized protein</fullName>
    </submittedName>
</protein>
<gene>
    <name evidence="1" type="ORF">FEF09_24905</name>
</gene>
<dbReference type="AlphaFoldDB" id="A0A5C6LLB7"/>
<name>A0A5C6LLB7_9BACT</name>
<evidence type="ECO:0000313" key="1">
    <source>
        <dbReference type="EMBL" id="TWV95113.1"/>
    </source>
</evidence>
<accession>A0A5C6LLB7</accession>
<comment type="caution">
    <text evidence="1">The sequence shown here is derived from an EMBL/GenBank/DDBJ whole genome shotgun (WGS) entry which is preliminary data.</text>
</comment>
<organism evidence="1 2">
    <name type="scientific">Chitinophaga pinensis</name>
    <dbReference type="NCBI Taxonomy" id="79329"/>
    <lineage>
        <taxon>Bacteria</taxon>
        <taxon>Pseudomonadati</taxon>
        <taxon>Bacteroidota</taxon>
        <taxon>Chitinophagia</taxon>
        <taxon>Chitinophagales</taxon>
        <taxon>Chitinophagaceae</taxon>
        <taxon>Chitinophaga</taxon>
    </lineage>
</organism>
<sequence>MYLSNPAAYDAMPATVSYDSLKQGVMDPGYVLVRNPNDETAMEAARRYFTTIEPPQGTHIPDVMMDLHWGLGYYLVNPETQDPAKIPYQNNCIRRRWHSLHFPVCLSLHQ</sequence>
<reference evidence="1 2" key="1">
    <citation type="submission" date="2019-08" db="EMBL/GenBank/DDBJ databases">
        <title>Whole genome sequencing of chitin degrading bacteria Chitinophaga pinensis YS16.</title>
        <authorList>
            <person name="Singh R.P."/>
            <person name="Manchanda G."/>
            <person name="Maurya I.K."/>
            <person name="Joshi N.K."/>
            <person name="Srivastava A.K."/>
        </authorList>
    </citation>
    <scope>NUCLEOTIDE SEQUENCE [LARGE SCALE GENOMIC DNA]</scope>
    <source>
        <strain evidence="1 2">YS-16</strain>
    </source>
</reference>
<dbReference type="RefSeq" id="WP_146307631.1">
    <property type="nucleotide sequence ID" value="NZ_VOHS01000042.1"/>
</dbReference>